<dbReference type="PANTHER" id="PTHR32411">
    <property type="entry name" value="CYSTEINE-RICH REPEAT SECRETORY PROTEIN 38-RELATED"/>
    <property type="match status" value="1"/>
</dbReference>
<dbReference type="PROSITE" id="PS51473">
    <property type="entry name" value="GNK2"/>
    <property type="match status" value="2"/>
</dbReference>
<keyword evidence="9" id="KW-1185">Reference proteome</keyword>
<keyword evidence="2" id="KW-0964">Secreted</keyword>
<evidence type="ECO:0000256" key="6">
    <source>
        <dbReference type="SAM" id="SignalP"/>
    </source>
</evidence>
<evidence type="ECO:0000256" key="1">
    <source>
        <dbReference type="ARBA" id="ARBA00004613"/>
    </source>
</evidence>
<dbReference type="PANTHER" id="PTHR32411:SF43">
    <property type="entry name" value="CYSTEINE-RICH REPEAT SECRETORY PROTEIN 38"/>
    <property type="match status" value="1"/>
</dbReference>
<protein>
    <recommendedName>
        <fullName evidence="7">Gnk2-homologous domain-containing protein</fullName>
    </recommendedName>
</protein>
<accession>A0AAD6ES24</accession>
<comment type="subcellular location">
    <subcellularLocation>
        <location evidence="1">Secreted</location>
    </subcellularLocation>
</comment>
<feature type="chain" id="PRO_5042189187" description="Gnk2-homologous domain-containing protein" evidence="6">
    <location>
        <begin position="22"/>
        <end position="239"/>
    </location>
</feature>
<evidence type="ECO:0000256" key="5">
    <source>
        <dbReference type="ARBA" id="ARBA00038515"/>
    </source>
</evidence>
<evidence type="ECO:0000256" key="2">
    <source>
        <dbReference type="ARBA" id="ARBA00022525"/>
    </source>
</evidence>
<reference evidence="8 9" key="1">
    <citation type="journal article" date="2022" name="Cell">
        <title>Repeat-based holocentromeres influence genome architecture and karyotype evolution.</title>
        <authorList>
            <person name="Hofstatter P.G."/>
            <person name="Thangavel G."/>
            <person name="Lux T."/>
            <person name="Neumann P."/>
            <person name="Vondrak T."/>
            <person name="Novak P."/>
            <person name="Zhang M."/>
            <person name="Costa L."/>
            <person name="Castellani M."/>
            <person name="Scott A."/>
            <person name="Toegelov H."/>
            <person name="Fuchs J."/>
            <person name="Mata-Sucre Y."/>
            <person name="Dias Y."/>
            <person name="Vanzela A.L.L."/>
            <person name="Huettel B."/>
            <person name="Almeida C.C.S."/>
            <person name="Simkova H."/>
            <person name="Souza G."/>
            <person name="Pedrosa-Harand A."/>
            <person name="Macas J."/>
            <person name="Mayer K.F.X."/>
            <person name="Houben A."/>
            <person name="Marques A."/>
        </authorList>
    </citation>
    <scope>NUCLEOTIDE SEQUENCE [LARGE SCALE GENOMIC DNA]</scope>
    <source>
        <strain evidence="8">RhyTen1mFocal</strain>
    </source>
</reference>
<feature type="domain" description="Gnk2-homologous" evidence="7">
    <location>
        <begin position="131"/>
        <end position="236"/>
    </location>
</feature>
<dbReference type="AlphaFoldDB" id="A0AAD6ES24"/>
<dbReference type="InterPro" id="IPR050581">
    <property type="entry name" value="CRR_secretory_protein"/>
</dbReference>
<evidence type="ECO:0000256" key="4">
    <source>
        <dbReference type="ARBA" id="ARBA00022737"/>
    </source>
</evidence>
<dbReference type="GO" id="GO:0005576">
    <property type="term" value="C:extracellular region"/>
    <property type="evidence" value="ECO:0007669"/>
    <property type="project" value="UniProtKB-SubCell"/>
</dbReference>
<dbReference type="Gene3D" id="3.30.430.20">
    <property type="entry name" value="Gnk2 domain, C-X8-C-X2-C motif"/>
    <property type="match status" value="2"/>
</dbReference>
<dbReference type="Pfam" id="PF01657">
    <property type="entry name" value="Stress-antifung"/>
    <property type="match status" value="2"/>
</dbReference>
<sequence>MLSRLVSIFLLFISLLNNVIASKPLAAVCKTAEKFNSGDQFDNNLIQLMFLLAIKAPKIGFEIASVGSGQAKVNGLALCRGDIGSEWCLRCLNKAVFHIQSDCQYKKDAVIWFDNCLLRYSNKEFFGEIDHNHTMLMRDKSNVVNPIEFDHKVNELMNRLMNKAYISPLLFATGEMEIQRVGRLYGLVQCTKDLSGGECKTCLKSAINQIPTCCGGKRGGRVLGGSCNVRYELYQFFDY</sequence>
<gene>
    <name evidence="8" type="ORF">LUZ61_002610</name>
</gene>
<comment type="similarity">
    <text evidence="5">Belongs to the cysteine-rich repeat secretory protein family.</text>
</comment>
<evidence type="ECO:0000313" key="8">
    <source>
        <dbReference type="EMBL" id="KAJ3698905.1"/>
    </source>
</evidence>
<evidence type="ECO:0000256" key="3">
    <source>
        <dbReference type="ARBA" id="ARBA00022729"/>
    </source>
</evidence>
<comment type="caution">
    <text evidence="8">The sequence shown here is derived from an EMBL/GenBank/DDBJ whole genome shotgun (WGS) entry which is preliminary data.</text>
</comment>
<keyword evidence="3 6" id="KW-0732">Signal</keyword>
<dbReference type="Proteomes" id="UP001210211">
    <property type="component" value="Unassembled WGS sequence"/>
</dbReference>
<name>A0AAD6ES24_9POAL</name>
<dbReference type="InterPro" id="IPR038408">
    <property type="entry name" value="GNK2_sf"/>
</dbReference>
<feature type="domain" description="Gnk2-homologous" evidence="7">
    <location>
        <begin position="23"/>
        <end position="125"/>
    </location>
</feature>
<dbReference type="InterPro" id="IPR002902">
    <property type="entry name" value="GNK2"/>
</dbReference>
<feature type="signal peptide" evidence="6">
    <location>
        <begin position="1"/>
        <end position="21"/>
    </location>
</feature>
<dbReference type="CDD" id="cd23509">
    <property type="entry name" value="Gnk2-like"/>
    <property type="match status" value="2"/>
</dbReference>
<evidence type="ECO:0000313" key="9">
    <source>
        <dbReference type="Proteomes" id="UP001210211"/>
    </source>
</evidence>
<dbReference type="EMBL" id="JAMRDG010000001">
    <property type="protein sequence ID" value="KAJ3698905.1"/>
    <property type="molecule type" value="Genomic_DNA"/>
</dbReference>
<evidence type="ECO:0000259" key="7">
    <source>
        <dbReference type="PROSITE" id="PS51473"/>
    </source>
</evidence>
<dbReference type="FunFam" id="3.30.430.20:FF:000002">
    <property type="entry name" value="Cysteine-rich receptor-like protein kinase 10"/>
    <property type="match status" value="1"/>
</dbReference>
<organism evidence="8 9">
    <name type="scientific">Rhynchospora tenuis</name>
    <dbReference type="NCBI Taxonomy" id="198213"/>
    <lineage>
        <taxon>Eukaryota</taxon>
        <taxon>Viridiplantae</taxon>
        <taxon>Streptophyta</taxon>
        <taxon>Embryophyta</taxon>
        <taxon>Tracheophyta</taxon>
        <taxon>Spermatophyta</taxon>
        <taxon>Magnoliopsida</taxon>
        <taxon>Liliopsida</taxon>
        <taxon>Poales</taxon>
        <taxon>Cyperaceae</taxon>
        <taxon>Cyperoideae</taxon>
        <taxon>Rhynchosporeae</taxon>
        <taxon>Rhynchospora</taxon>
    </lineage>
</organism>
<proteinExistence type="inferred from homology"/>
<keyword evidence="4" id="KW-0677">Repeat</keyword>